<accession>A0ACC0CMR1</accession>
<evidence type="ECO:0000313" key="1">
    <source>
        <dbReference type="EMBL" id="KAI6081690.1"/>
    </source>
</evidence>
<evidence type="ECO:0000313" key="2">
    <source>
        <dbReference type="Proteomes" id="UP001497680"/>
    </source>
</evidence>
<organism evidence="1 2">
    <name type="scientific">Hypoxylon rubiginosum</name>
    <dbReference type="NCBI Taxonomy" id="110542"/>
    <lineage>
        <taxon>Eukaryota</taxon>
        <taxon>Fungi</taxon>
        <taxon>Dikarya</taxon>
        <taxon>Ascomycota</taxon>
        <taxon>Pezizomycotina</taxon>
        <taxon>Sordariomycetes</taxon>
        <taxon>Xylariomycetidae</taxon>
        <taxon>Xylariales</taxon>
        <taxon>Hypoxylaceae</taxon>
        <taxon>Hypoxylon</taxon>
    </lineage>
</organism>
<protein>
    <submittedName>
        <fullName evidence="1">Uncharacterized protein</fullName>
    </submittedName>
</protein>
<dbReference type="Proteomes" id="UP001497680">
    <property type="component" value="Unassembled WGS sequence"/>
</dbReference>
<keyword evidence="2" id="KW-1185">Reference proteome</keyword>
<gene>
    <name evidence="1" type="ORF">F4821DRAFT_264639</name>
</gene>
<dbReference type="EMBL" id="MU394388">
    <property type="protein sequence ID" value="KAI6081690.1"/>
    <property type="molecule type" value="Genomic_DNA"/>
</dbReference>
<sequence>MKTSFVLATIASAVAMVGAVAPVEERAYQSVSDIVNSMKLDPHGTNEVTKDNRILSYDKNHNVIDEKTASPQAVADWRKGWKPLMAMARDTSRRSDEELFDLARRQVCGDVPCDDRYDCRAVNCYGGCWPNEDDRNRCYP</sequence>
<comment type="caution">
    <text evidence="1">The sequence shown here is derived from an EMBL/GenBank/DDBJ whole genome shotgun (WGS) entry which is preliminary data.</text>
</comment>
<reference evidence="1 2" key="1">
    <citation type="journal article" date="2022" name="New Phytol.">
        <title>Ecological generalism drives hyperdiversity of secondary metabolite gene clusters in xylarialean endophytes.</title>
        <authorList>
            <person name="Franco M.E.E."/>
            <person name="Wisecaver J.H."/>
            <person name="Arnold A.E."/>
            <person name="Ju Y.M."/>
            <person name="Slot J.C."/>
            <person name="Ahrendt S."/>
            <person name="Moore L.P."/>
            <person name="Eastman K.E."/>
            <person name="Scott K."/>
            <person name="Konkel Z."/>
            <person name="Mondo S.J."/>
            <person name="Kuo A."/>
            <person name="Hayes R.D."/>
            <person name="Haridas S."/>
            <person name="Andreopoulos B."/>
            <person name="Riley R."/>
            <person name="LaButti K."/>
            <person name="Pangilinan J."/>
            <person name="Lipzen A."/>
            <person name="Amirebrahimi M."/>
            <person name="Yan J."/>
            <person name="Adam C."/>
            <person name="Keymanesh K."/>
            <person name="Ng V."/>
            <person name="Louie K."/>
            <person name="Northen T."/>
            <person name="Drula E."/>
            <person name="Henrissat B."/>
            <person name="Hsieh H.M."/>
            <person name="Youens-Clark K."/>
            <person name="Lutzoni F."/>
            <person name="Miadlikowska J."/>
            <person name="Eastwood D.C."/>
            <person name="Hamelin R.C."/>
            <person name="Grigoriev I.V."/>
            <person name="U'Ren J.M."/>
        </authorList>
    </citation>
    <scope>NUCLEOTIDE SEQUENCE [LARGE SCALE GENOMIC DNA]</scope>
    <source>
        <strain evidence="1 2">ER1909</strain>
    </source>
</reference>
<proteinExistence type="predicted"/>
<name>A0ACC0CMR1_9PEZI</name>